<protein>
    <submittedName>
        <fullName evidence="1">Uncharacterized protein</fullName>
    </submittedName>
</protein>
<evidence type="ECO:0000313" key="1">
    <source>
        <dbReference type="EMBL" id="JAS52333.1"/>
    </source>
</evidence>
<proteinExistence type="predicted"/>
<dbReference type="SUPFAM" id="SSF56672">
    <property type="entry name" value="DNA/RNA polymerases"/>
    <property type="match status" value="1"/>
</dbReference>
<sequence length="169" mass="19580">MSRMTISFKTNRRWMTQDIDAFDLGTYPPVNDLPCVSTGKVLPTGKGFPYLFQEPLPSFKVIRALQEYGQSIALERVLQNFKRSRLCKDSVWAGVLKFGGERQPRWNSPLYDEALDWLRKEIKVDEKIPLFTYDEAAKRIPHDTSPGLPYLNTHRGYRKGDVLDMHSEK</sequence>
<dbReference type="GO" id="GO:0071897">
    <property type="term" value="P:DNA biosynthetic process"/>
    <property type="evidence" value="ECO:0007669"/>
    <property type="project" value="UniProtKB-ARBA"/>
</dbReference>
<accession>A0A1B6FQN8</accession>
<feature type="non-terminal residue" evidence="1">
    <location>
        <position position="169"/>
    </location>
</feature>
<reference evidence="1" key="1">
    <citation type="submission" date="2015-11" db="EMBL/GenBank/DDBJ databases">
        <title>De novo transcriptome assembly of four potential Pierce s Disease insect vectors from Arizona vineyards.</title>
        <authorList>
            <person name="Tassone E.E."/>
        </authorList>
    </citation>
    <scope>NUCLEOTIDE SEQUENCE</scope>
</reference>
<gene>
    <name evidence="1" type="ORF">g.25196</name>
</gene>
<dbReference type="AlphaFoldDB" id="A0A1B6FQN8"/>
<dbReference type="InterPro" id="IPR043502">
    <property type="entry name" value="DNA/RNA_pol_sf"/>
</dbReference>
<organism evidence="1">
    <name type="scientific">Cuerna arida</name>
    <dbReference type="NCBI Taxonomy" id="1464854"/>
    <lineage>
        <taxon>Eukaryota</taxon>
        <taxon>Metazoa</taxon>
        <taxon>Ecdysozoa</taxon>
        <taxon>Arthropoda</taxon>
        <taxon>Hexapoda</taxon>
        <taxon>Insecta</taxon>
        <taxon>Pterygota</taxon>
        <taxon>Neoptera</taxon>
        <taxon>Paraneoptera</taxon>
        <taxon>Hemiptera</taxon>
        <taxon>Auchenorrhyncha</taxon>
        <taxon>Membracoidea</taxon>
        <taxon>Cicadellidae</taxon>
        <taxon>Cicadellinae</taxon>
        <taxon>Proconiini</taxon>
        <taxon>Cuerna</taxon>
    </lineage>
</organism>
<dbReference type="EMBL" id="GECZ01017436">
    <property type="protein sequence ID" value="JAS52333.1"/>
    <property type="molecule type" value="Transcribed_RNA"/>
</dbReference>
<name>A0A1B6FQN8_9HEMI</name>